<proteinExistence type="inferred from homology"/>
<keyword evidence="8 10" id="KW-0406">Ion transport</keyword>
<feature type="transmembrane region" description="Helical" evidence="11">
    <location>
        <begin position="198"/>
        <end position="221"/>
    </location>
</feature>
<organism evidence="12 13">
    <name type="scientific">Dongia soli</name>
    <dbReference type="NCBI Taxonomy" id="600628"/>
    <lineage>
        <taxon>Bacteria</taxon>
        <taxon>Pseudomonadati</taxon>
        <taxon>Pseudomonadota</taxon>
        <taxon>Alphaproteobacteria</taxon>
        <taxon>Rhodospirillales</taxon>
        <taxon>Dongiaceae</taxon>
        <taxon>Dongia</taxon>
    </lineage>
</organism>
<feature type="transmembrane region" description="Helical" evidence="11">
    <location>
        <begin position="12"/>
        <end position="34"/>
    </location>
</feature>
<feature type="transmembrane region" description="Helical" evidence="11">
    <location>
        <begin position="148"/>
        <end position="168"/>
    </location>
</feature>
<evidence type="ECO:0000256" key="1">
    <source>
        <dbReference type="ARBA" id="ARBA00004651"/>
    </source>
</evidence>
<dbReference type="PANTHER" id="PTHR32024">
    <property type="entry name" value="TRK SYSTEM POTASSIUM UPTAKE PROTEIN TRKG-RELATED"/>
    <property type="match status" value="1"/>
</dbReference>
<evidence type="ECO:0000256" key="10">
    <source>
        <dbReference type="PIRNR" id="PIRNR006247"/>
    </source>
</evidence>
<keyword evidence="3 10" id="KW-1003">Cell membrane</keyword>
<comment type="similarity">
    <text evidence="10">Belongs to the TrkH potassium transport family.</text>
</comment>
<dbReference type="EMBL" id="JAXCLW010000001">
    <property type="protein sequence ID" value="MDY0882215.1"/>
    <property type="molecule type" value="Genomic_DNA"/>
</dbReference>
<evidence type="ECO:0000256" key="3">
    <source>
        <dbReference type="ARBA" id="ARBA00022475"/>
    </source>
</evidence>
<accession>A0ABU5E9D7</accession>
<protein>
    <recommendedName>
        <fullName evidence="10">Trk system potassium uptake protein</fullName>
    </recommendedName>
</protein>
<feature type="transmembrane region" description="Helical" evidence="11">
    <location>
        <begin position="409"/>
        <end position="430"/>
    </location>
</feature>
<keyword evidence="5 11" id="KW-0812">Transmembrane</keyword>
<feature type="transmembrane region" description="Helical" evidence="11">
    <location>
        <begin position="290"/>
        <end position="307"/>
    </location>
</feature>
<feature type="transmembrane region" description="Helical" evidence="11">
    <location>
        <begin position="54"/>
        <end position="73"/>
    </location>
</feature>
<dbReference type="PIRSF" id="PIRSF006247">
    <property type="entry name" value="TrkH"/>
    <property type="match status" value="1"/>
</dbReference>
<dbReference type="Proteomes" id="UP001279642">
    <property type="component" value="Unassembled WGS sequence"/>
</dbReference>
<keyword evidence="10" id="KW-0997">Cell inner membrane</keyword>
<evidence type="ECO:0000256" key="11">
    <source>
        <dbReference type="SAM" id="Phobius"/>
    </source>
</evidence>
<gene>
    <name evidence="12" type="ORF">SMD27_05130</name>
</gene>
<sequence length="498" mass="54161">MPSVISWPDLRWCCFSIGKLLMVLAVIMLVPLLIDGVMPYLSGDQVHEQNWRAFGAAALATAAIGGTMFLAFRTSQQRRFGLREGFLLTVLTWVIFCAFSALPLTLIDARLSYTDAFFEAMSGLTTTGATIMVGLDHESNGVLLWRSLLHWIGGVGIIVISVMILPELRVGGMQLFRAESSDKSDKIRPRAAEVTMEILSVYSLLTLLCAILLAFAGMPLFDAVCHAMGMLATGGFSTKDSSIAYFHNPAIEWVSIVFMFLGGTTFTLMAQAMWHRKFRPLLRDSQTHWYCLYLLGFTSVIALWQIVANGRDILGALRSSAFAVVSIGSTSGYVAEDYSSWGTLPVAAVLILFLLGGCTGSTAGAIKVFRLCVLGAFAKWQLRSLVHPHRVLLPTYNGRRLTDEIMRSVIGFVAFYLLAFAVLGIAVSAFNVDLITAFTSVAQALGNIGHGLGPIIGPSGNFSTLPDGAKWLLACAMLLGRLELLTVLVLFSPTFWRG</sequence>
<evidence type="ECO:0000256" key="9">
    <source>
        <dbReference type="ARBA" id="ARBA00023136"/>
    </source>
</evidence>
<comment type="subcellular location">
    <subcellularLocation>
        <location evidence="10">Cell inner membrane</location>
        <topology evidence="10">Multi-pass membrane protein</topology>
    </subcellularLocation>
    <subcellularLocation>
        <location evidence="1">Cell membrane</location>
        <topology evidence="1">Multi-pass membrane protein</topology>
    </subcellularLocation>
</comment>
<keyword evidence="4 10" id="KW-0633">Potassium transport</keyword>
<feature type="transmembrane region" description="Helical" evidence="11">
    <location>
        <begin position="250"/>
        <end position="269"/>
    </location>
</feature>
<keyword evidence="13" id="KW-1185">Reference proteome</keyword>
<evidence type="ECO:0000313" key="12">
    <source>
        <dbReference type="EMBL" id="MDY0882215.1"/>
    </source>
</evidence>
<dbReference type="InterPro" id="IPR004772">
    <property type="entry name" value="TrkH"/>
</dbReference>
<evidence type="ECO:0000256" key="8">
    <source>
        <dbReference type="ARBA" id="ARBA00023065"/>
    </source>
</evidence>
<dbReference type="PANTHER" id="PTHR32024:SF3">
    <property type="entry name" value="TRK SYSTEM POTASSIUM UPTAKE PROTEIN"/>
    <property type="match status" value="1"/>
</dbReference>
<evidence type="ECO:0000313" key="13">
    <source>
        <dbReference type="Proteomes" id="UP001279642"/>
    </source>
</evidence>
<dbReference type="RefSeq" id="WP_320507241.1">
    <property type="nucleotide sequence ID" value="NZ_JAXCLW010000001.1"/>
</dbReference>
<evidence type="ECO:0000256" key="2">
    <source>
        <dbReference type="ARBA" id="ARBA00022448"/>
    </source>
</evidence>
<dbReference type="InterPro" id="IPR003445">
    <property type="entry name" value="Cat_transpt"/>
</dbReference>
<feature type="transmembrane region" description="Helical" evidence="11">
    <location>
        <begin position="346"/>
        <end position="369"/>
    </location>
</feature>
<keyword evidence="2 10" id="KW-0813">Transport</keyword>
<keyword evidence="6 10" id="KW-0630">Potassium</keyword>
<comment type="function">
    <text evidence="10">Low-affinity potassium transport system. Interacts with Trk system potassium uptake protein TrkA.</text>
</comment>
<evidence type="ECO:0000256" key="5">
    <source>
        <dbReference type="ARBA" id="ARBA00022692"/>
    </source>
</evidence>
<keyword evidence="7 11" id="KW-1133">Transmembrane helix</keyword>
<keyword evidence="9 10" id="KW-0472">Membrane</keyword>
<evidence type="ECO:0000256" key="4">
    <source>
        <dbReference type="ARBA" id="ARBA00022538"/>
    </source>
</evidence>
<comment type="caution">
    <text evidence="12">The sequence shown here is derived from an EMBL/GenBank/DDBJ whole genome shotgun (WGS) entry which is preliminary data.</text>
</comment>
<dbReference type="Pfam" id="PF02386">
    <property type="entry name" value="TrkH"/>
    <property type="match status" value="1"/>
</dbReference>
<reference evidence="12 13" key="1">
    <citation type="journal article" date="2016" name="Antonie Van Leeuwenhoek">
        <title>Dongia soli sp. nov., isolated from soil from Dokdo, Korea.</title>
        <authorList>
            <person name="Kim D.U."/>
            <person name="Lee H."/>
            <person name="Kim H."/>
            <person name="Kim S.G."/>
            <person name="Ka J.O."/>
        </authorList>
    </citation>
    <scope>NUCLEOTIDE SEQUENCE [LARGE SCALE GENOMIC DNA]</scope>
    <source>
        <strain evidence="12 13">D78</strain>
    </source>
</reference>
<name>A0ABU5E9D7_9PROT</name>
<feature type="transmembrane region" description="Helical" evidence="11">
    <location>
        <begin position="85"/>
        <end position="107"/>
    </location>
</feature>
<evidence type="ECO:0000256" key="7">
    <source>
        <dbReference type="ARBA" id="ARBA00022989"/>
    </source>
</evidence>
<feature type="transmembrane region" description="Helical" evidence="11">
    <location>
        <begin position="471"/>
        <end position="491"/>
    </location>
</feature>
<evidence type="ECO:0000256" key="6">
    <source>
        <dbReference type="ARBA" id="ARBA00022958"/>
    </source>
</evidence>